<reference evidence="2" key="2">
    <citation type="journal article" date="2022" name="Hortic Res">
        <title>The genome of Dioscorea zingiberensis sheds light on the biosynthesis, origin and evolution of the medicinally important diosgenin saponins.</title>
        <authorList>
            <person name="Li Y."/>
            <person name="Tan C."/>
            <person name="Li Z."/>
            <person name="Guo J."/>
            <person name="Li S."/>
            <person name="Chen X."/>
            <person name="Wang C."/>
            <person name="Dai X."/>
            <person name="Yang H."/>
            <person name="Song W."/>
            <person name="Hou L."/>
            <person name="Xu J."/>
            <person name="Tong Z."/>
            <person name="Xu A."/>
            <person name="Yuan X."/>
            <person name="Wang W."/>
            <person name="Yang Q."/>
            <person name="Chen L."/>
            <person name="Sun Z."/>
            <person name="Wang K."/>
            <person name="Pan B."/>
            <person name="Chen J."/>
            <person name="Bao Y."/>
            <person name="Liu F."/>
            <person name="Qi X."/>
            <person name="Gang D.R."/>
            <person name="Wen J."/>
            <person name="Li J."/>
        </authorList>
    </citation>
    <scope>NUCLEOTIDE SEQUENCE</scope>
    <source>
        <strain evidence="2">Dzin_1.0</strain>
    </source>
</reference>
<name>A0A9D5HTL9_9LILI</name>
<dbReference type="PANTHER" id="PTHR31115">
    <property type="entry name" value="OS05G0107300 PROTEIN"/>
    <property type="match status" value="1"/>
</dbReference>
<reference evidence="2" key="1">
    <citation type="submission" date="2021-03" db="EMBL/GenBank/DDBJ databases">
        <authorList>
            <person name="Li Z."/>
            <person name="Yang C."/>
        </authorList>
    </citation>
    <scope>NUCLEOTIDE SEQUENCE</scope>
    <source>
        <strain evidence="2">Dzin_1.0</strain>
        <tissue evidence="2">Leaf</tissue>
    </source>
</reference>
<feature type="region of interest" description="Disordered" evidence="1">
    <location>
        <begin position="1"/>
        <end position="149"/>
    </location>
</feature>
<dbReference type="OrthoDB" id="1915143at2759"/>
<dbReference type="PANTHER" id="PTHR31115:SF3">
    <property type="entry name" value="EXPRESSED PROTEIN"/>
    <property type="match status" value="1"/>
</dbReference>
<feature type="compositionally biased region" description="Basic and acidic residues" evidence="1">
    <location>
        <begin position="73"/>
        <end position="87"/>
    </location>
</feature>
<evidence type="ECO:0000313" key="3">
    <source>
        <dbReference type="Proteomes" id="UP001085076"/>
    </source>
</evidence>
<dbReference type="Proteomes" id="UP001085076">
    <property type="component" value="Miscellaneous, Linkage group lg01"/>
</dbReference>
<feature type="compositionally biased region" description="Polar residues" evidence="1">
    <location>
        <begin position="122"/>
        <end position="133"/>
    </location>
</feature>
<protein>
    <submittedName>
        <fullName evidence="2">Uncharacterized protein</fullName>
    </submittedName>
</protein>
<gene>
    <name evidence="2" type="ORF">J5N97_006003</name>
</gene>
<comment type="caution">
    <text evidence="2">The sequence shown here is derived from an EMBL/GenBank/DDBJ whole genome shotgun (WGS) entry which is preliminary data.</text>
</comment>
<feature type="compositionally biased region" description="Basic and acidic residues" evidence="1">
    <location>
        <begin position="1"/>
        <end position="13"/>
    </location>
</feature>
<accession>A0A9D5HTL9</accession>
<proteinExistence type="predicted"/>
<sequence length="462" mass="50225">MTRPLDSDREPKRGAQQKLGGDARPRLSNAHGFRSGTVAGTIGCGKSDLANPQNNLGMRPSPRNDQDSSSLTNDRRDRVLGLDKEGSTVKVPNKQNGREENLAGSPTPLTKLNASVRAPRSNPGSISRASPNTHRVPANTDDWEQSQPTNKVNGFSRAISRKCSSSQLASPPVAQLVGQRPQKITRVARRSNLSPLASSHDEFTLTETIETASINTEGLATTRHLSSNTQIKLKTDQTTPANLLENEDSGVAENKLRDKTKKCSEIEEKSSQSMQKVASLVLPSRKSKVAAEEDIGDGVRRQGRIGRGFATTTSVMHATFDTSNIKQMRSARAGSEKIESLGACPSSFWKQIEPIFRFLSAEDITYLNQQDDLGYVSRPSTTAPGNSDGGDHLNGTSLTSCERQKQSACHIKQEEPLLEQLVRGTVTQSGISICQALLSAIIEEEEVEKFYYASGKGRRTLI</sequence>
<keyword evidence="3" id="KW-1185">Reference proteome</keyword>
<dbReference type="EMBL" id="JAGGNH010000001">
    <property type="protein sequence ID" value="KAJ0987647.1"/>
    <property type="molecule type" value="Genomic_DNA"/>
</dbReference>
<evidence type="ECO:0000256" key="1">
    <source>
        <dbReference type="SAM" id="MobiDB-lite"/>
    </source>
</evidence>
<organism evidence="2 3">
    <name type="scientific">Dioscorea zingiberensis</name>
    <dbReference type="NCBI Taxonomy" id="325984"/>
    <lineage>
        <taxon>Eukaryota</taxon>
        <taxon>Viridiplantae</taxon>
        <taxon>Streptophyta</taxon>
        <taxon>Embryophyta</taxon>
        <taxon>Tracheophyta</taxon>
        <taxon>Spermatophyta</taxon>
        <taxon>Magnoliopsida</taxon>
        <taxon>Liliopsida</taxon>
        <taxon>Dioscoreales</taxon>
        <taxon>Dioscoreaceae</taxon>
        <taxon>Dioscorea</taxon>
    </lineage>
</organism>
<evidence type="ECO:0000313" key="2">
    <source>
        <dbReference type="EMBL" id="KAJ0987647.1"/>
    </source>
</evidence>
<feature type="region of interest" description="Disordered" evidence="1">
    <location>
        <begin position="375"/>
        <end position="397"/>
    </location>
</feature>
<dbReference type="AlphaFoldDB" id="A0A9D5HTL9"/>